<evidence type="ECO:0000259" key="3">
    <source>
        <dbReference type="PROSITE" id="PS51371"/>
    </source>
</evidence>
<dbReference type="PANTHER" id="PTHR48108:SF26">
    <property type="entry name" value="CBS DOMAIN-CONTAINING PROTEIN DDB_G0289609"/>
    <property type="match status" value="1"/>
</dbReference>
<dbReference type="SMART" id="SM00116">
    <property type="entry name" value="CBS"/>
    <property type="match status" value="3"/>
</dbReference>
<evidence type="ECO:0000256" key="2">
    <source>
        <dbReference type="PROSITE-ProRule" id="PRU00703"/>
    </source>
</evidence>
<evidence type="ECO:0000256" key="1">
    <source>
        <dbReference type="ARBA" id="ARBA00022737"/>
    </source>
</evidence>
<keyword evidence="1" id="KW-0677">Repeat</keyword>
<dbReference type="PROSITE" id="PS51371">
    <property type="entry name" value="CBS"/>
    <property type="match status" value="2"/>
</dbReference>
<dbReference type="InterPro" id="IPR000644">
    <property type="entry name" value="CBS_dom"/>
</dbReference>
<dbReference type="PANTHER" id="PTHR48108">
    <property type="entry name" value="CBS DOMAIN-CONTAINING PROTEIN CBSX2, CHLOROPLASTIC"/>
    <property type="match status" value="1"/>
</dbReference>
<feature type="domain" description="CBS" evidence="3">
    <location>
        <begin position="119"/>
        <end position="177"/>
    </location>
</feature>
<reference evidence="4 5" key="1">
    <citation type="journal article" date="2018" name="Syst. Appl. Microbiol.">
        <title>A new symbiotic nanoarchaeote (Candidatus Nanoclepta minutus) and its host (Zestosphaera tikiterensis gen. nov., sp. nov.) from a New Zealand hot spring.</title>
        <authorList>
            <person name="St John E."/>
            <person name="Liu Y."/>
            <person name="Podar M."/>
            <person name="Stott M.B."/>
            <person name="Meneghin J."/>
            <person name="Chen Z."/>
            <person name="Lagutin K."/>
            <person name="Mitchell K."/>
            <person name="Reysenbach A.L."/>
        </authorList>
    </citation>
    <scope>NUCLEOTIDE SEQUENCE [LARGE SCALE GENOMIC DNA]</scope>
    <source>
        <strain evidence="4">NZ3</strain>
    </source>
</reference>
<dbReference type="EMBL" id="MWMI01000007">
    <property type="protein sequence ID" value="RIB35093.1"/>
    <property type="molecule type" value="Genomic_DNA"/>
</dbReference>
<accession>A0A397WPR6</accession>
<organism evidence="4 5">
    <name type="scientific">Candidatus Nanoclepta minutus</name>
    <dbReference type="NCBI Taxonomy" id="1940235"/>
    <lineage>
        <taxon>Archaea</taxon>
        <taxon>Nanobdellota</taxon>
        <taxon>Candidatus Nanoclepta</taxon>
    </lineage>
</organism>
<sequence>MAKVVSIDARVQDIINDIKNGENFIVVDKKGRYKGIISNERLIRYIFNPDTKIEKIYVKIKPLKTLNFLEIGRKMIASNSRVIPVEINGKIELISIWDVLENLLEIERAYFENTLARDVMNPPVIVNEWDDIKKIIAMMKSKGVSRVIVTNREEKAVGIISISDIIRYFLFKKERATKGELEEKEEKLEARSLLRERLIYAKTDDNLYKIVKILSKDRIFAVPVLENEKPVGIVTAKDILVHYLSYVDRRSLPVIVHGTSIDKIDTGIIEKKFKDLYRKFNRVIGDKPRLIVHVKKGEKGEKKGIKRKYFYIINAKIISDKIKIFASESGYDFSSTVRSLFKILEMELEEKKEENKERYYIERLLKDSLEYI</sequence>
<comment type="caution">
    <text evidence="4">The sequence shown here is derived from an EMBL/GenBank/DDBJ whole genome shotgun (WGS) entry which is preliminary data.</text>
</comment>
<gene>
    <name evidence="4" type="ORF">BXU00_03350</name>
</gene>
<name>A0A397WPR6_9ARCH</name>
<dbReference type="Proteomes" id="UP000266622">
    <property type="component" value="Unassembled WGS sequence"/>
</dbReference>
<dbReference type="InterPro" id="IPR051462">
    <property type="entry name" value="CBS_domain-containing"/>
</dbReference>
<proteinExistence type="predicted"/>
<evidence type="ECO:0000313" key="4">
    <source>
        <dbReference type="EMBL" id="RIB35093.1"/>
    </source>
</evidence>
<dbReference type="SUPFAM" id="SSF54631">
    <property type="entry name" value="CBS-domain pair"/>
    <property type="match status" value="2"/>
</dbReference>
<dbReference type="SUPFAM" id="SSF69754">
    <property type="entry name" value="Ribosome binding protein Y (YfiA homologue)"/>
    <property type="match status" value="1"/>
</dbReference>
<dbReference type="Pfam" id="PF00571">
    <property type="entry name" value="CBS"/>
    <property type="match status" value="3"/>
</dbReference>
<evidence type="ECO:0000313" key="5">
    <source>
        <dbReference type="Proteomes" id="UP000266622"/>
    </source>
</evidence>
<keyword evidence="2" id="KW-0129">CBS domain</keyword>
<dbReference type="Gene3D" id="3.10.580.10">
    <property type="entry name" value="CBS-domain"/>
    <property type="match status" value="2"/>
</dbReference>
<dbReference type="CDD" id="cd02205">
    <property type="entry name" value="CBS_pair_SF"/>
    <property type="match status" value="2"/>
</dbReference>
<dbReference type="InterPro" id="IPR046342">
    <property type="entry name" value="CBS_dom_sf"/>
</dbReference>
<dbReference type="AlphaFoldDB" id="A0A397WPR6"/>
<feature type="domain" description="CBS" evidence="3">
    <location>
        <begin position="194"/>
        <end position="252"/>
    </location>
</feature>
<protein>
    <recommendedName>
        <fullName evidence="3">CBS domain-containing protein</fullName>
    </recommendedName>
</protein>
<dbReference type="InterPro" id="IPR036567">
    <property type="entry name" value="RHF-like"/>
</dbReference>